<reference evidence="3" key="1">
    <citation type="submission" date="2016-10" db="EMBL/GenBank/DDBJ databases">
        <authorList>
            <person name="Varghese N."/>
            <person name="Submissions S."/>
        </authorList>
    </citation>
    <scope>NUCLEOTIDE SEQUENCE [LARGE SCALE GENOMIC DNA]</scope>
    <source>
        <strain evidence="3">CGMCC 1.7062</strain>
    </source>
</reference>
<protein>
    <submittedName>
        <fullName evidence="2">AsmA family protein</fullName>
    </submittedName>
</protein>
<dbReference type="EMBL" id="FNVG01000016">
    <property type="protein sequence ID" value="SEG50988.1"/>
    <property type="molecule type" value="Genomic_DNA"/>
</dbReference>
<dbReference type="OrthoDB" id="5912765at2"/>
<dbReference type="InterPro" id="IPR007844">
    <property type="entry name" value="AsmA"/>
</dbReference>
<organism evidence="2 3">
    <name type="scientific">Vibrio hangzhouensis</name>
    <dbReference type="NCBI Taxonomy" id="462991"/>
    <lineage>
        <taxon>Bacteria</taxon>
        <taxon>Pseudomonadati</taxon>
        <taxon>Pseudomonadota</taxon>
        <taxon>Gammaproteobacteria</taxon>
        <taxon>Vibrionales</taxon>
        <taxon>Vibrionaceae</taxon>
        <taxon>Vibrio</taxon>
    </lineage>
</organism>
<evidence type="ECO:0000313" key="3">
    <source>
        <dbReference type="Proteomes" id="UP000236721"/>
    </source>
</evidence>
<evidence type="ECO:0000259" key="1">
    <source>
        <dbReference type="Pfam" id="PF05170"/>
    </source>
</evidence>
<evidence type="ECO:0000313" key="2">
    <source>
        <dbReference type="EMBL" id="SEG50988.1"/>
    </source>
</evidence>
<accession>A0A1H6AQK9</accession>
<sequence>MIRKFIALFVALLALSLLTVLIVFGLLHTQYAKPMITQTLHSVFGIQISSESIQYHYPNQLTFRNTHFDVPGVAPFRANKLALWFGFTPSVSAPVTIDELLIDGTTINDTSGAQNWLQRWPIRNLALDHVDYSDGNVIINDLRLQVRELRASHSIMDSKATFQLEASQLYYKGSAIDDLFVDGVIDGSESKLYSASFRWNNAKISTQAQLEEGKWSLVNATVNQLDYDFTQQDDQLLELTQQLIGHINSLDILNSTLKYQDTVLENVSASIENVHLGQPIWAQNQAYISVDADQLVWQGLAFVEPTAELYISEDKIELRDMDTNLEQGRIQLSGELTANEIKLNSVMIDGLKLYQEQQQPSLLALLQQINFEDIKHISIDKLNINRTQWIQLIEKPFWQITGVNLEASQLVLKDNYQWGLWHGKAIASANSASIDNILANQLLLDTESREGKWQLNKLFVPFSDGYLSATAALDFTAPSQPFTLQAKAFSLPLALTNLVTSDDTLNITGLADLNLSISALIADKVALSQTLSGELTATLYDTSLQTQHDDSINKLEVSPIKLSADRGIIALAPFSVAGDTIQGNTEAVVDLRTQSLSDAVLTLHEECGASYNIELLTGRVTSSKTAPCFE</sequence>
<dbReference type="RefSeq" id="WP_160111373.1">
    <property type="nucleotide sequence ID" value="NZ_FNVG01000016.1"/>
</dbReference>
<proteinExistence type="predicted"/>
<dbReference type="Proteomes" id="UP000236721">
    <property type="component" value="Unassembled WGS sequence"/>
</dbReference>
<gene>
    <name evidence="2" type="ORF">SAMN04488244_116101</name>
</gene>
<dbReference type="Pfam" id="PF05170">
    <property type="entry name" value="AsmA"/>
    <property type="match status" value="1"/>
</dbReference>
<keyword evidence="3" id="KW-1185">Reference proteome</keyword>
<name>A0A1H6AQK9_9VIBR</name>
<feature type="domain" description="AsmA" evidence="1">
    <location>
        <begin position="5"/>
        <end position="536"/>
    </location>
</feature>
<dbReference type="AlphaFoldDB" id="A0A1H6AQK9"/>